<dbReference type="PANTHER" id="PTHR30349">
    <property type="entry name" value="PHAGE INTEGRASE-RELATED"/>
    <property type="match status" value="1"/>
</dbReference>
<organism evidence="4 5">
    <name type="scientific">Streptomyces leeuwenhoekii</name>
    <dbReference type="NCBI Taxonomy" id="1437453"/>
    <lineage>
        <taxon>Bacteria</taxon>
        <taxon>Bacillati</taxon>
        <taxon>Actinomycetota</taxon>
        <taxon>Actinomycetes</taxon>
        <taxon>Kitasatosporales</taxon>
        <taxon>Streptomycetaceae</taxon>
        <taxon>Streptomyces</taxon>
    </lineage>
</organism>
<sequence>MTELVPRARPGQLAARTRSAADDWPPEALDFATELADHYPTGDPYPGLVGAWIARQKTVNTRRTYVRQYRVWDTYARERGTHPLTARFPLAEAFSRHLETAPTMQPVKGGHRGEKAPTGPPRSDAARANLLSACSSFYTYAVRARAAEFDPFDLVARPELDQDGSDTQGSTEEESARLLAAAYEDGPRSYALLLAIYTVALRLDSALGARVEDLGYDKGHRILNVRLKGGRRKPKVVPPATGHAIDVYLNGRTTGPLFQTRTGRPLDPAYVWRLVRRLAAKAGIANAATFHPHVLKHDAVTHALDAPDAKLHHVQDFADHKDPRTTRRYDRRRGRLDNSPGYRIAARIAERLPGGDDD</sequence>
<feature type="region of interest" description="Disordered" evidence="2">
    <location>
        <begin position="103"/>
        <end position="123"/>
    </location>
</feature>
<evidence type="ECO:0000256" key="1">
    <source>
        <dbReference type="ARBA" id="ARBA00023172"/>
    </source>
</evidence>
<dbReference type="SUPFAM" id="SSF56349">
    <property type="entry name" value="DNA breaking-rejoining enzymes"/>
    <property type="match status" value="1"/>
</dbReference>
<keyword evidence="1" id="KW-0233">DNA recombination</keyword>
<keyword evidence="4" id="KW-0614">Plasmid</keyword>
<name>A0A0F7VP80_STRLW</name>
<dbReference type="AlphaFoldDB" id="A0A0F7VP80"/>
<dbReference type="GO" id="GO:0003677">
    <property type="term" value="F:DNA binding"/>
    <property type="evidence" value="ECO:0007669"/>
    <property type="project" value="InterPro"/>
</dbReference>
<evidence type="ECO:0000259" key="3">
    <source>
        <dbReference type="PROSITE" id="PS51898"/>
    </source>
</evidence>
<reference evidence="5" key="1">
    <citation type="submission" date="2015-02" db="EMBL/GenBank/DDBJ databases">
        <authorList>
            <person name="Gomez-Escribano P.J."/>
        </authorList>
    </citation>
    <scope>NUCLEOTIDE SEQUENCE [LARGE SCALE GENOMIC DNA]</scope>
    <source>
        <strain evidence="5">C34 (DSM 42122 / NRRL B-24963)</strain>
        <plasmid evidence="5">pSLE1</plasmid>
    </source>
</reference>
<geneLocation type="plasmid" evidence="4 5">
    <name>pSLE1</name>
</geneLocation>
<evidence type="ECO:0000256" key="2">
    <source>
        <dbReference type="SAM" id="MobiDB-lite"/>
    </source>
</evidence>
<dbReference type="Proteomes" id="UP000035016">
    <property type="component" value="Plasmid pSLE1"/>
</dbReference>
<proteinExistence type="predicted"/>
<dbReference type="PANTHER" id="PTHR30349:SF81">
    <property type="entry name" value="TYROSINE RECOMBINASE XERC"/>
    <property type="match status" value="1"/>
</dbReference>
<dbReference type="InterPro" id="IPR013762">
    <property type="entry name" value="Integrase-like_cat_sf"/>
</dbReference>
<evidence type="ECO:0000313" key="4">
    <source>
        <dbReference type="EMBL" id="CQR59187.1"/>
    </source>
</evidence>
<dbReference type="GO" id="GO:0015074">
    <property type="term" value="P:DNA integration"/>
    <property type="evidence" value="ECO:0007669"/>
    <property type="project" value="InterPro"/>
</dbReference>
<dbReference type="KEGG" id="sle:sle1_020"/>
<feature type="region of interest" description="Disordered" evidence="2">
    <location>
        <begin position="318"/>
        <end position="338"/>
    </location>
</feature>
<gene>
    <name evidence="4" type="ORF">sle1_020</name>
</gene>
<evidence type="ECO:0000313" key="5">
    <source>
        <dbReference type="Proteomes" id="UP000035016"/>
    </source>
</evidence>
<dbReference type="PATRIC" id="fig|1437453.6.peg.7145"/>
<dbReference type="InterPro" id="IPR050090">
    <property type="entry name" value="Tyrosine_recombinase_XerCD"/>
</dbReference>
<dbReference type="EMBL" id="LN831788">
    <property type="protein sequence ID" value="CQR59187.1"/>
    <property type="molecule type" value="Genomic_DNA"/>
</dbReference>
<dbReference type="GO" id="GO:0006310">
    <property type="term" value="P:DNA recombination"/>
    <property type="evidence" value="ECO:0007669"/>
    <property type="project" value="UniProtKB-KW"/>
</dbReference>
<dbReference type="RefSeq" id="WP_053042658.1">
    <property type="nucleotide sequence ID" value="NZ_LN831788.1"/>
</dbReference>
<dbReference type="PROSITE" id="PS51898">
    <property type="entry name" value="TYR_RECOMBINASE"/>
    <property type="match status" value="1"/>
</dbReference>
<feature type="domain" description="Tyr recombinase" evidence="3">
    <location>
        <begin position="165"/>
        <end position="343"/>
    </location>
</feature>
<feature type="region of interest" description="Disordered" evidence="2">
    <location>
        <begin position="1"/>
        <end position="21"/>
    </location>
</feature>
<feature type="compositionally biased region" description="Basic and acidic residues" evidence="2">
    <location>
        <begin position="318"/>
        <end position="328"/>
    </location>
</feature>
<accession>A0A0F7VP80</accession>
<dbReference type="InterPro" id="IPR011010">
    <property type="entry name" value="DNA_brk_join_enz"/>
</dbReference>
<dbReference type="InterPro" id="IPR002104">
    <property type="entry name" value="Integrase_catalytic"/>
</dbReference>
<dbReference type="Gene3D" id="1.10.443.10">
    <property type="entry name" value="Intergrase catalytic core"/>
    <property type="match status" value="1"/>
</dbReference>
<dbReference type="Pfam" id="PF00589">
    <property type="entry name" value="Phage_integrase"/>
    <property type="match status" value="1"/>
</dbReference>
<protein>
    <submittedName>
        <fullName evidence="4">Sle1_020 protein</fullName>
    </submittedName>
</protein>